<dbReference type="CDD" id="cd02440">
    <property type="entry name" value="AdoMet_MTases"/>
    <property type="match status" value="1"/>
</dbReference>
<dbReference type="InterPro" id="IPR051052">
    <property type="entry name" value="Diverse_substrate_MTase"/>
</dbReference>
<dbReference type="SUPFAM" id="SSF53335">
    <property type="entry name" value="S-adenosyl-L-methionine-dependent methyltransferases"/>
    <property type="match status" value="1"/>
</dbReference>
<keyword evidence="1 5" id="KW-0489">Methyltransferase</keyword>
<keyword evidence="6" id="KW-1185">Reference proteome</keyword>
<evidence type="ECO:0000256" key="1">
    <source>
        <dbReference type="ARBA" id="ARBA00022603"/>
    </source>
</evidence>
<protein>
    <submittedName>
        <fullName evidence="5">Class I SAM-dependent methyltransferase</fullName>
    </submittedName>
</protein>
<proteinExistence type="predicted"/>
<evidence type="ECO:0000313" key="5">
    <source>
        <dbReference type="EMBL" id="RFU36955.1"/>
    </source>
</evidence>
<dbReference type="Pfam" id="PF13649">
    <property type="entry name" value="Methyltransf_25"/>
    <property type="match status" value="1"/>
</dbReference>
<evidence type="ECO:0000256" key="2">
    <source>
        <dbReference type="ARBA" id="ARBA00022679"/>
    </source>
</evidence>
<evidence type="ECO:0000256" key="3">
    <source>
        <dbReference type="SAM" id="MobiDB-lite"/>
    </source>
</evidence>
<reference evidence="5 6" key="1">
    <citation type="submission" date="2018-08" db="EMBL/GenBank/DDBJ databases">
        <title>Actinomadura jelena sp. nov., a novel Actinomycete isolated from soil in Chad.</title>
        <authorList>
            <person name="Shi L."/>
        </authorList>
    </citation>
    <scope>NUCLEOTIDE SEQUENCE [LARGE SCALE GENOMIC DNA]</scope>
    <source>
        <strain evidence="5 6">NEAU-G17</strain>
    </source>
</reference>
<evidence type="ECO:0000259" key="4">
    <source>
        <dbReference type="Pfam" id="PF13649"/>
    </source>
</evidence>
<feature type="region of interest" description="Disordered" evidence="3">
    <location>
        <begin position="1"/>
        <end position="24"/>
    </location>
</feature>
<dbReference type="Proteomes" id="UP000261811">
    <property type="component" value="Unassembled WGS sequence"/>
</dbReference>
<dbReference type="Gene3D" id="3.40.50.150">
    <property type="entry name" value="Vaccinia Virus protein VP39"/>
    <property type="match status" value="1"/>
</dbReference>
<dbReference type="InterPro" id="IPR029063">
    <property type="entry name" value="SAM-dependent_MTases_sf"/>
</dbReference>
<dbReference type="PANTHER" id="PTHR44942:SF4">
    <property type="entry name" value="METHYLTRANSFERASE TYPE 11 DOMAIN-CONTAINING PROTEIN"/>
    <property type="match status" value="1"/>
</dbReference>
<dbReference type="EMBL" id="QURH01001020">
    <property type="protein sequence ID" value="RFU36955.1"/>
    <property type="molecule type" value="Genomic_DNA"/>
</dbReference>
<sequence length="267" mass="28842">MGATMTFSETPAPDDVQPGTGAVPAAVNSGSAWERYWHQVDRGELAEPPWNAASEEAEVPYLAMMLGRLPADLPLVDMGCGDGRLTCRLARHFDRVTGLDVSASAIARARQATVPSNVDYDVLDLSDEAGAQRIALRLGEADVHLRGVLHAMPPHTWPAALRALAALAGRRGHVFDIEVRHDREHLGQGSRSRTLMARHGQAPDRVADVGRAGLSLQRIGDLAGLYRDAGWHVVESGEQVHSSDVRLPDGSVVDYPFQYVLARPPSD</sequence>
<dbReference type="PANTHER" id="PTHR44942">
    <property type="entry name" value="METHYLTRANSF_11 DOMAIN-CONTAINING PROTEIN"/>
    <property type="match status" value="1"/>
</dbReference>
<evidence type="ECO:0000313" key="6">
    <source>
        <dbReference type="Proteomes" id="UP000261811"/>
    </source>
</evidence>
<dbReference type="InterPro" id="IPR041698">
    <property type="entry name" value="Methyltransf_25"/>
</dbReference>
<feature type="domain" description="Methyltransferase" evidence="4">
    <location>
        <begin position="76"/>
        <end position="167"/>
    </location>
</feature>
<accession>A0A372JAA1</accession>
<dbReference type="AlphaFoldDB" id="A0A372JAA1"/>
<keyword evidence="2 5" id="KW-0808">Transferase</keyword>
<organism evidence="5 6">
    <name type="scientific">Actinomadura logoneensis</name>
    <dbReference type="NCBI Taxonomy" id="2293572"/>
    <lineage>
        <taxon>Bacteria</taxon>
        <taxon>Bacillati</taxon>
        <taxon>Actinomycetota</taxon>
        <taxon>Actinomycetes</taxon>
        <taxon>Streptosporangiales</taxon>
        <taxon>Thermomonosporaceae</taxon>
        <taxon>Actinomadura</taxon>
    </lineage>
</organism>
<comment type="caution">
    <text evidence="5">The sequence shown here is derived from an EMBL/GenBank/DDBJ whole genome shotgun (WGS) entry which is preliminary data.</text>
</comment>
<dbReference type="GO" id="GO:0008168">
    <property type="term" value="F:methyltransferase activity"/>
    <property type="evidence" value="ECO:0007669"/>
    <property type="project" value="UniProtKB-KW"/>
</dbReference>
<dbReference type="GO" id="GO:0032259">
    <property type="term" value="P:methylation"/>
    <property type="evidence" value="ECO:0007669"/>
    <property type="project" value="UniProtKB-KW"/>
</dbReference>
<name>A0A372JAA1_9ACTN</name>
<gene>
    <name evidence="5" type="ORF">DZF91_35435</name>
</gene>